<evidence type="ECO:0000259" key="2">
    <source>
        <dbReference type="Pfam" id="PF03972"/>
    </source>
</evidence>
<proteinExistence type="predicted"/>
<accession>A0ABR1Q8P6</accession>
<keyword evidence="4" id="KW-1185">Reference proteome</keyword>
<reference evidence="3 4" key="1">
    <citation type="submission" date="2023-01" db="EMBL/GenBank/DDBJ databases">
        <title>Analysis of 21 Apiospora genomes using comparative genomics revels a genus with tremendous synthesis potential of carbohydrate active enzymes and secondary metabolites.</title>
        <authorList>
            <person name="Sorensen T."/>
        </authorList>
    </citation>
    <scope>NUCLEOTIDE SEQUENCE [LARGE SCALE GENOMIC DNA]</scope>
    <source>
        <strain evidence="3 4">CBS 24483</strain>
    </source>
</reference>
<dbReference type="Gene3D" id="1.10.4100.10">
    <property type="entry name" value="2-methylcitrate dehydratase PrpD"/>
    <property type="match status" value="1"/>
</dbReference>
<feature type="region of interest" description="Disordered" evidence="1">
    <location>
        <begin position="1"/>
        <end position="25"/>
    </location>
</feature>
<evidence type="ECO:0000313" key="4">
    <source>
        <dbReference type="Proteomes" id="UP001391051"/>
    </source>
</evidence>
<dbReference type="InterPro" id="IPR045336">
    <property type="entry name" value="MmgE_PrpD_N"/>
</dbReference>
<dbReference type="RefSeq" id="XP_066698384.1">
    <property type="nucleotide sequence ID" value="XM_066845986.1"/>
</dbReference>
<organism evidence="3 4">
    <name type="scientific">Apiospora aurea</name>
    <dbReference type="NCBI Taxonomy" id="335848"/>
    <lineage>
        <taxon>Eukaryota</taxon>
        <taxon>Fungi</taxon>
        <taxon>Dikarya</taxon>
        <taxon>Ascomycota</taxon>
        <taxon>Pezizomycotina</taxon>
        <taxon>Sordariomycetes</taxon>
        <taxon>Xylariomycetidae</taxon>
        <taxon>Amphisphaeriales</taxon>
        <taxon>Apiosporaceae</taxon>
        <taxon>Apiospora</taxon>
    </lineage>
</organism>
<comment type="caution">
    <text evidence="3">The sequence shown here is derived from an EMBL/GenBank/DDBJ whole genome shotgun (WGS) entry which is preliminary data.</text>
</comment>
<dbReference type="InterPro" id="IPR042183">
    <property type="entry name" value="MmgE/PrpD_sf_1"/>
</dbReference>
<dbReference type="SUPFAM" id="SSF103378">
    <property type="entry name" value="2-methylcitrate dehydratase PrpD"/>
    <property type="match status" value="1"/>
</dbReference>
<dbReference type="Pfam" id="PF03972">
    <property type="entry name" value="MmgE_PrpD_N"/>
    <property type="match status" value="1"/>
</dbReference>
<feature type="domain" description="MmgE/PrpD N-terminal" evidence="2">
    <location>
        <begin position="102"/>
        <end position="183"/>
    </location>
</feature>
<dbReference type="Proteomes" id="UP001391051">
    <property type="component" value="Unassembled WGS sequence"/>
</dbReference>
<name>A0ABR1Q8P6_9PEZI</name>
<protein>
    <submittedName>
        <fullName evidence="3">2-methylcitrate dehydratase PrpD</fullName>
    </submittedName>
</protein>
<dbReference type="InterPro" id="IPR036148">
    <property type="entry name" value="MmgE/PrpD_sf"/>
</dbReference>
<gene>
    <name evidence="3" type="ORF">PG986_009764</name>
</gene>
<dbReference type="EMBL" id="JAQQWE010000006">
    <property type="protein sequence ID" value="KAK7948878.1"/>
    <property type="molecule type" value="Genomic_DNA"/>
</dbReference>
<dbReference type="GeneID" id="92079048"/>
<evidence type="ECO:0000256" key="1">
    <source>
        <dbReference type="SAM" id="MobiDB-lite"/>
    </source>
</evidence>
<sequence>MTAAESAGPGHVHSNTDTDPALDDNADTTTALCEWAIALKGSNVPKEVLERSQQCADAIFDYEPPGYGSVNGYPENTLRRGGDTNLLAAVQFLSTCNGRGKTQQKITGLDFLMAAFVGFKSGLTLGGPELFTRGWHSGVILGCPAAALAGSRLLGLSADRTESAVGIAYTQAGGLMSATYEDIIKRLLAGTLTEDRAAGSPGLSMAIGVYCEDLPHLGIRSASFWDVDFPMLLRSLPATDGGGYIVVGQCVTMDTCDGDAMLGPLPEGVRIAKIAAAQWEFGFVTQGTGEVSLLVPRLAEEGLLDADVESEKRSLRDNPGSLVAVSPDRLKMMARMRTGREMRWLGLV</sequence>
<evidence type="ECO:0000313" key="3">
    <source>
        <dbReference type="EMBL" id="KAK7948878.1"/>
    </source>
</evidence>